<dbReference type="STRING" id="477680.SAMN05421788_102483"/>
<protein>
    <submittedName>
        <fullName evidence="4">Glycosyltransferase involved in cell wall bisynthesis</fullName>
    </submittedName>
</protein>
<dbReference type="SUPFAM" id="SSF53756">
    <property type="entry name" value="UDP-Glycosyltransferase/glycogen phosphorylase"/>
    <property type="match status" value="1"/>
</dbReference>
<dbReference type="CDD" id="cd03801">
    <property type="entry name" value="GT4_PimA-like"/>
    <property type="match status" value="1"/>
</dbReference>
<dbReference type="PANTHER" id="PTHR46401:SF2">
    <property type="entry name" value="GLYCOSYLTRANSFERASE WBBK-RELATED"/>
    <property type="match status" value="1"/>
</dbReference>
<dbReference type="AlphaFoldDB" id="A0A173MGY4"/>
<dbReference type="InterPro" id="IPR028098">
    <property type="entry name" value="Glyco_trans_4-like_N"/>
</dbReference>
<proteinExistence type="predicted"/>
<sequence>MQLKRIVAVHLLNDFSGSPLVLQQILEVASEHSQVHVFTATPSGTGVLSNIPGVQYHSVYYRWHARKWLTLLYFMWAQVTLFGRLLCFLRASDTVYINTLLPFGAALAAVCRRCRIIYHVHEVSIQPRLLKQLLVTVARITADMLVFVSEYVKQQFRFPEHKTTVIYNALPERFTSQAMQMQQGKAKEPFTVVMLCSLKKYKGVYQFITVAQQMPHIHFMLVLNAQAAEVQAFRQATAAPANCEIYPVQANPLPFYSRAHLVVNFSLPDTWIETFGMTILEGMYCGLPAIVPPVGGVTELVQNGEQGIYADARDCYSLTRYIALLATSDSLYYTLASAARERAQHFSQQRFSSAIRQLLGHSEGVAC</sequence>
<dbReference type="Pfam" id="PF13439">
    <property type="entry name" value="Glyco_transf_4"/>
    <property type="match status" value="1"/>
</dbReference>
<gene>
    <name evidence="4" type="ORF">SAMN05421788_102483</name>
</gene>
<keyword evidence="1 4" id="KW-0808">Transferase</keyword>
<dbReference type="Pfam" id="PF00534">
    <property type="entry name" value="Glycos_transf_1"/>
    <property type="match status" value="1"/>
</dbReference>
<reference evidence="5" key="1">
    <citation type="submission" date="2017-01" db="EMBL/GenBank/DDBJ databases">
        <authorList>
            <person name="Varghese N."/>
            <person name="Submissions S."/>
        </authorList>
    </citation>
    <scope>NUCLEOTIDE SEQUENCE [LARGE SCALE GENOMIC DNA]</scope>
    <source>
        <strain evidence="5">DSM 21054</strain>
    </source>
</reference>
<organism evidence="4 5">
    <name type="scientific">Filimonas lacunae</name>
    <dbReference type="NCBI Taxonomy" id="477680"/>
    <lineage>
        <taxon>Bacteria</taxon>
        <taxon>Pseudomonadati</taxon>
        <taxon>Bacteroidota</taxon>
        <taxon>Chitinophagia</taxon>
        <taxon>Chitinophagales</taxon>
        <taxon>Chitinophagaceae</taxon>
        <taxon>Filimonas</taxon>
    </lineage>
</organism>
<evidence type="ECO:0000259" key="3">
    <source>
        <dbReference type="Pfam" id="PF13439"/>
    </source>
</evidence>
<feature type="domain" description="Glycosyl transferase family 1" evidence="2">
    <location>
        <begin position="182"/>
        <end position="341"/>
    </location>
</feature>
<dbReference type="KEGG" id="fln:FLA_2904"/>
<dbReference type="PANTHER" id="PTHR46401">
    <property type="entry name" value="GLYCOSYLTRANSFERASE WBBK-RELATED"/>
    <property type="match status" value="1"/>
</dbReference>
<dbReference type="InterPro" id="IPR001296">
    <property type="entry name" value="Glyco_trans_1"/>
</dbReference>
<dbReference type="Gene3D" id="3.40.50.2000">
    <property type="entry name" value="Glycogen Phosphorylase B"/>
    <property type="match status" value="2"/>
</dbReference>
<dbReference type="RefSeq" id="WP_076378260.1">
    <property type="nucleotide sequence ID" value="NZ_AP017422.1"/>
</dbReference>
<evidence type="ECO:0000259" key="2">
    <source>
        <dbReference type="Pfam" id="PF00534"/>
    </source>
</evidence>
<dbReference type="GO" id="GO:0016757">
    <property type="term" value="F:glycosyltransferase activity"/>
    <property type="evidence" value="ECO:0007669"/>
    <property type="project" value="InterPro"/>
</dbReference>
<keyword evidence="5" id="KW-1185">Reference proteome</keyword>
<name>A0A173MGY4_9BACT</name>
<accession>A0A173MGY4</accession>
<feature type="domain" description="Glycosyltransferase subfamily 4-like N-terminal" evidence="3">
    <location>
        <begin position="33"/>
        <end position="169"/>
    </location>
</feature>
<dbReference type="EMBL" id="FTOR01000002">
    <property type="protein sequence ID" value="SIS98389.1"/>
    <property type="molecule type" value="Genomic_DNA"/>
</dbReference>
<evidence type="ECO:0000256" key="1">
    <source>
        <dbReference type="ARBA" id="ARBA00022679"/>
    </source>
</evidence>
<evidence type="ECO:0000313" key="4">
    <source>
        <dbReference type="EMBL" id="SIS98389.1"/>
    </source>
</evidence>
<dbReference type="GO" id="GO:0009103">
    <property type="term" value="P:lipopolysaccharide biosynthetic process"/>
    <property type="evidence" value="ECO:0007669"/>
    <property type="project" value="TreeGrafter"/>
</dbReference>
<evidence type="ECO:0000313" key="5">
    <source>
        <dbReference type="Proteomes" id="UP000186917"/>
    </source>
</evidence>
<dbReference type="OrthoDB" id="9787111at2"/>
<dbReference type="Proteomes" id="UP000186917">
    <property type="component" value="Unassembled WGS sequence"/>
</dbReference>